<sequence>MGRNSVQRARKSKPDKKQQRKKQKALMERCLQALNQNAAEFREKLAGGEVLKQVGGGGVVELDGSSRPLAHFQPVRINCLSQETLSHAVDMLREKFTLNEKDDEETRKGD</sequence>
<dbReference type="EMBL" id="GEEE01006799">
    <property type="protein sequence ID" value="JAP56426.1"/>
    <property type="molecule type" value="Transcribed_RNA"/>
</dbReference>
<feature type="region of interest" description="Disordered" evidence="1">
    <location>
        <begin position="1"/>
        <end position="24"/>
    </location>
</feature>
<feature type="compositionally biased region" description="Basic residues" evidence="1">
    <location>
        <begin position="8"/>
        <end position="24"/>
    </location>
</feature>
<accession>A0A0X3QAX0</accession>
<name>A0A0X3QAX0_SCHSO</name>
<evidence type="ECO:0000256" key="1">
    <source>
        <dbReference type="SAM" id="MobiDB-lite"/>
    </source>
</evidence>
<reference evidence="2" key="1">
    <citation type="submission" date="2016-01" db="EMBL/GenBank/DDBJ databases">
        <title>Reference transcriptome for the parasite Schistocephalus solidus: insights into the molecular evolution of parasitism.</title>
        <authorList>
            <person name="Hebert F.O."/>
            <person name="Grambauer S."/>
            <person name="Barber I."/>
            <person name="Landry C.R."/>
            <person name="Aubin-Horth N."/>
        </authorList>
    </citation>
    <scope>NUCLEOTIDE SEQUENCE</scope>
</reference>
<proteinExistence type="predicted"/>
<organism evidence="2">
    <name type="scientific">Schistocephalus solidus</name>
    <name type="common">Tapeworm</name>
    <dbReference type="NCBI Taxonomy" id="70667"/>
    <lineage>
        <taxon>Eukaryota</taxon>
        <taxon>Metazoa</taxon>
        <taxon>Spiralia</taxon>
        <taxon>Lophotrochozoa</taxon>
        <taxon>Platyhelminthes</taxon>
        <taxon>Cestoda</taxon>
        <taxon>Eucestoda</taxon>
        <taxon>Diphyllobothriidea</taxon>
        <taxon>Diphyllobothriidae</taxon>
        <taxon>Schistocephalus</taxon>
    </lineage>
</organism>
<protein>
    <submittedName>
        <fullName evidence="2">Uncharacterized protein</fullName>
    </submittedName>
</protein>
<gene>
    <name evidence="2" type="ORF">TR132937</name>
</gene>
<dbReference type="AlphaFoldDB" id="A0A0X3QAX0"/>
<evidence type="ECO:0000313" key="2">
    <source>
        <dbReference type="EMBL" id="JAP56426.1"/>
    </source>
</evidence>